<reference evidence="3" key="1">
    <citation type="submission" date="2016-12" db="EMBL/GenBank/DDBJ databases">
        <authorList>
            <person name="Varghese N."/>
            <person name="Submissions S."/>
        </authorList>
    </citation>
    <scope>NUCLEOTIDE SEQUENCE [LARGE SCALE GENOMIC DNA]</scope>
    <source>
        <strain evidence="3">DSM 18830</strain>
    </source>
</reference>
<proteinExistence type="predicted"/>
<dbReference type="PANTHER" id="PTHR35535">
    <property type="entry name" value="HEAT SHOCK PROTEIN HSLJ"/>
    <property type="match status" value="1"/>
</dbReference>
<dbReference type="Gene3D" id="2.40.128.270">
    <property type="match status" value="1"/>
</dbReference>
<dbReference type="RefSeq" id="WP_073581683.1">
    <property type="nucleotide sequence ID" value="NZ_CBCSEA010000002.1"/>
</dbReference>
<sequence>MKSLLSVFLVILLSKGCSQGQDLSDVKVVYGASTRGYHRMIVIEKNVFSLISEHDGKPKVIELTDEQWKRIADLFKKIDLKTFDKLEGTTMERAYDGKPHADMSITVGDKTYTTKGFDHTIPPVKIKEFVDLINTIADNSDVKNPILGSYSVEELMSRNVSEKEYFISFDAKKVSGFMGCNMYSGTYEFQEASITLGPLMVTKKYCEGIMDDESLWLKVSSEISTFKLNNKTILLYDDNNNLVLKATKK</sequence>
<dbReference type="AlphaFoldDB" id="A0A1M7ZUC8"/>
<dbReference type="OrthoDB" id="1446480at2"/>
<dbReference type="Proteomes" id="UP000184611">
    <property type="component" value="Unassembled WGS sequence"/>
</dbReference>
<dbReference type="InterPro" id="IPR038670">
    <property type="entry name" value="HslJ-like_sf"/>
</dbReference>
<dbReference type="EMBL" id="FRYK01000001">
    <property type="protein sequence ID" value="SHO72501.1"/>
    <property type="molecule type" value="Genomic_DNA"/>
</dbReference>
<name>A0A1M7ZUC8_9FLAO</name>
<gene>
    <name evidence="2" type="ORF">SAMN05443547_0835</name>
</gene>
<evidence type="ECO:0000259" key="1">
    <source>
        <dbReference type="Pfam" id="PF03724"/>
    </source>
</evidence>
<dbReference type="InterPro" id="IPR005184">
    <property type="entry name" value="DUF306_Meta_HslJ"/>
</dbReference>
<accession>A0A1M7ZUC8</accession>
<dbReference type="PANTHER" id="PTHR35535:SF1">
    <property type="entry name" value="HEAT SHOCK PROTEIN HSLJ"/>
    <property type="match status" value="1"/>
</dbReference>
<dbReference type="STRING" id="416016.SAMN05443547_0835"/>
<protein>
    <submittedName>
        <fullName evidence="2">META domain-containing protein</fullName>
    </submittedName>
</protein>
<dbReference type="InterPro" id="IPR053147">
    <property type="entry name" value="Hsp_HslJ-like"/>
</dbReference>
<evidence type="ECO:0000313" key="3">
    <source>
        <dbReference type="Proteomes" id="UP000184611"/>
    </source>
</evidence>
<dbReference type="Pfam" id="PF03724">
    <property type="entry name" value="META"/>
    <property type="match status" value="1"/>
</dbReference>
<organism evidence="2 3">
    <name type="scientific">Flavobacterium cucumis</name>
    <dbReference type="NCBI Taxonomy" id="416016"/>
    <lineage>
        <taxon>Bacteria</taxon>
        <taxon>Pseudomonadati</taxon>
        <taxon>Bacteroidota</taxon>
        <taxon>Flavobacteriia</taxon>
        <taxon>Flavobacteriales</taxon>
        <taxon>Flavobacteriaceae</taxon>
        <taxon>Flavobacterium</taxon>
    </lineage>
</organism>
<evidence type="ECO:0000313" key="2">
    <source>
        <dbReference type="EMBL" id="SHO72501.1"/>
    </source>
</evidence>
<feature type="domain" description="DUF306" evidence="1">
    <location>
        <begin position="148"/>
        <end position="243"/>
    </location>
</feature>
<keyword evidence="3" id="KW-1185">Reference proteome</keyword>